<dbReference type="KEGG" id="tbg:TbgDal_XI11040"/>
<feature type="transmembrane region" description="Helical" evidence="1">
    <location>
        <begin position="48"/>
        <end position="71"/>
    </location>
</feature>
<dbReference type="AlphaFoldDB" id="D0A8I4"/>
<dbReference type="RefSeq" id="XP_011780249.1">
    <property type="nucleotide sequence ID" value="XM_011781947.1"/>
</dbReference>
<reference evidence="3" key="1">
    <citation type="journal article" date="2010" name="PLoS Negl. Trop. Dis.">
        <title>The genome sequence of Trypanosoma brucei gambiense, causative agent of chronic human african trypanosomiasis.</title>
        <authorList>
            <person name="Jackson A.P."/>
            <person name="Sanders M."/>
            <person name="Berry A."/>
            <person name="McQuillan J."/>
            <person name="Aslett M.A."/>
            <person name="Quail M.A."/>
            <person name="Chukualim B."/>
            <person name="Capewell P."/>
            <person name="MacLeod A."/>
            <person name="Melville S.E."/>
            <person name="Gibson W."/>
            <person name="Barry J.D."/>
            <person name="Berriman M."/>
            <person name="Hertz-Fowler C."/>
        </authorList>
    </citation>
    <scope>NUCLEOTIDE SEQUENCE [LARGE SCALE GENOMIC DNA]</scope>
    <source>
        <strain evidence="3">MHOM/CI/86/DAL972</strain>
    </source>
</reference>
<dbReference type="Proteomes" id="UP000002316">
    <property type="component" value="Chromosome 11"/>
</dbReference>
<protein>
    <submittedName>
        <fullName evidence="2">Uncharacterized protein</fullName>
    </submittedName>
</protein>
<name>D0A8I4_TRYB9</name>
<evidence type="ECO:0000313" key="2">
    <source>
        <dbReference type="EMBL" id="CBH17985.1"/>
    </source>
</evidence>
<dbReference type="GeneID" id="23866249"/>
<keyword evidence="1" id="KW-0472">Membrane</keyword>
<organism evidence="2 3">
    <name type="scientific">Trypanosoma brucei gambiense (strain MHOM/CI/86/DAL972)</name>
    <dbReference type="NCBI Taxonomy" id="679716"/>
    <lineage>
        <taxon>Eukaryota</taxon>
        <taxon>Discoba</taxon>
        <taxon>Euglenozoa</taxon>
        <taxon>Kinetoplastea</taxon>
        <taxon>Metakinetoplastina</taxon>
        <taxon>Trypanosomatida</taxon>
        <taxon>Trypanosomatidae</taxon>
        <taxon>Trypanosoma</taxon>
    </lineage>
</organism>
<evidence type="ECO:0000256" key="1">
    <source>
        <dbReference type="SAM" id="Phobius"/>
    </source>
</evidence>
<keyword evidence="1" id="KW-0812">Transmembrane</keyword>
<dbReference type="EMBL" id="FN554974">
    <property type="protein sequence ID" value="CBH17985.1"/>
    <property type="molecule type" value="Genomic_DNA"/>
</dbReference>
<gene>
    <name evidence="2" type="ORF">TbgDal_XI11040</name>
</gene>
<evidence type="ECO:0000313" key="3">
    <source>
        <dbReference type="Proteomes" id="UP000002316"/>
    </source>
</evidence>
<accession>D0A8I4</accession>
<proteinExistence type="predicted"/>
<sequence>MASRFQFIGQSPCFFFFFGHPARQPGSGCGGGYWHLSVGQMSLAETVWVGWDAACSSLLLFVVPVAFHCLVRGATFASRGKAFGKEDGVLARTVATFLPLVSVVKVGRKGRWGR</sequence>
<keyword evidence="1" id="KW-1133">Transmembrane helix</keyword>